<gene>
    <name evidence="3" type="ORF">JR347_04115</name>
</gene>
<dbReference type="AlphaFoldDB" id="A0A974WIA1"/>
<dbReference type="Pfam" id="PF10517">
    <property type="entry name" value="DM13"/>
    <property type="match status" value="1"/>
</dbReference>
<dbReference type="PROSITE" id="PS51549">
    <property type="entry name" value="DM13"/>
    <property type="match status" value="1"/>
</dbReference>
<dbReference type="InterPro" id="IPR019545">
    <property type="entry name" value="DM13_domain"/>
</dbReference>
<dbReference type="EMBL" id="CP070608">
    <property type="protein sequence ID" value="QSE98273.1"/>
    <property type="molecule type" value="Genomic_DNA"/>
</dbReference>
<sequence length="149" mass="15602">MKKLAVLFLTISVVFLSCSDDDGETVTIDSSQPTGNLSVQQSGSFVAEGGTNSSGTVDIGIDTQGTQFLRLGSNFETAVGTGTVAVYLSTSAVYTPDPMNGNPNLRLVGSVNENGQAFFKLDPVAEAKFTHVILWCTSVGVQFGNAELN</sequence>
<organism evidence="3 4">
    <name type="scientific">Fulvivirga lutea</name>
    <dbReference type="NCBI Taxonomy" id="2810512"/>
    <lineage>
        <taxon>Bacteria</taxon>
        <taxon>Pseudomonadati</taxon>
        <taxon>Bacteroidota</taxon>
        <taxon>Cytophagia</taxon>
        <taxon>Cytophagales</taxon>
        <taxon>Fulvivirgaceae</taxon>
        <taxon>Fulvivirga</taxon>
    </lineage>
</organism>
<keyword evidence="1" id="KW-0732">Signal</keyword>
<evidence type="ECO:0000313" key="4">
    <source>
        <dbReference type="Proteomes" id="UP000662783"/>
    </source>
</evidence>
<feature type="domain" description="DM13" evidence="2">
    <location>
        <begin position="43"/>
        <end position="149"/>
    </location>
</feature>
<evidence type="ECO:0000313" key="3">
    <source>
        <dbReference type="EMBL" id="QSE98273.1"/>
    </source>
</evidence>
<dbReference type="KEGG" id="fuv:JR347_04115"/>
<name>A0A974WIA1_9BACT</name>
<dbReference type="Proteomes" id="UP000662783">
    <property type="component" value="Chromosome"/>
</dbReference>
<dbReference type="RefSeq" id="WP_205722788.1">
    <property type="nucleotide sequence ID" value="NZ_CP070608.1"/>
</dbReference>
<proteinExistence type="predicted"/>
<accession>A0A974WIA1</accession>
<protein>
    <submittedName>
        <fullName evidence="3">DM13 domain-containing protein</fullName>
    </submittedName>
</protein>
<feature type="signal peptide" evidence="1">
    <location>
        <begin position="1"/>
        <end position="19"/>
    </location>
</feature>
<dbReference type="PROSITE" id="PS51257">
    <property type="entry name" value="PROKAR_LIPOPROTEIN"/>
    <property type="match status" value="1"/>
</dbReference>
<evidence type="ECO:0000259" key="2">
    <source>
        <dbReference type="PROSITE" id="PS51549"/>
    </source>
</evidence>
<feature type="chain" id="PRO_5037239282" evidence="1">
    <location>
        <begin position="20"/>
        <end position="149"/>
    </location>
</feature>
<keyword evidence="4" id="KW-1185">Reference proteome</keyword>
<reference evidence="3" key="1">
    <citation type="submission" date="2021-02" db="EMBL/GenBank/DDBJ databases">
        <title>Fulvivirga sp. S481 isolated from sea water.</title>
        <authorList>
            <person name="Bae S.S."/>
            <person name="Baek K."/>
        </authorList>
    </citation>
    <scope>NUCLEOTIDE SEQUENCE</scope>
    <source>
        <strain evidence="3">S481</strain>
    </source>
</reference>
<evidence type="ECO:0000256" key="1">
    <source>
        <dbReference type="SAM" id="SignalP"/>
    </source>
</evidence>